<keyword evidence="4" id="KW-0804">Transcription</keyword>
<name>A0A0R2BIM5_SECCO</name>
<dbReference type="Proteomes" id="UP000051845">
    <property type="component" value="Unassembled WGS sequence"/>
</dbReference>
<keyword evidence="3 5" id="KW-0238">DNA-binding</keyword>
<dbReference type="Pfam" id="PF00440">
    <property type="entry name" value="TetR_N"/>
    <property type="match status" value="1"/>
</dbReference>
<dbReference type="InterPro" id="IPR001647">
    <property type="entry name" value="HTH_TetR"/>
</dbReference>
<feature type="domain" description="HTH tetR-type" evidence="6">
    <location>
        <begin position="2"/>
        <end position="62"/>
    </location>
</feature>
<evidence type="ECO:0000313" key="7">
    <source>
        <dbReference type="EMBL" id="KRM75814.1"/>
    </source>
</evidence>
<dbReference type="SUPFAM" id="SSF46689">
    <property type="entry name" value="Homeodomain-like"/>
    <property type="match status" value="1"/>
</dbReference>
<evidence type="ECO:0000256" key="2">
    <source>
        <dbReference type="ARBA" id="ARBA00023015"/>
    </source>
</evidence>
<dbReference type="GO" id="GO:0045892">
    <property type="term" value="P:negative regulation of DNA-templated transcription"/>
    <property type="evidence" value="ECO:0007669"/>
    <property type="project" value="InterPro"/>
</dbReference>
<evidence type="ECO:0000313" key="8">
    <source>
        <dbReference type="Proteomes" id="UP000051845"/>
    </source>
</evidence>
<dbReference type="PRINTS" id="PR00400">
    <property type="entry name" value="TETREPRESSOR"/>
</dbReference>
<protein>
    <recommendedName>
        <fullName evidence="6">HTH tetR-type domain-containing protein</fullName>
    </recommendedName>
</protein>
<reference evidence="7 8" key="1">
    <citation type="journal article" date="2015" name="Genome Announc.">
        <title>Expanding the biotechnology potential of lactobacilli through comparative genomics of 213 strains and associated genera.</title>
        <authorList>
            <person name="Sun Z."/>
            <person name="Harris H.M."/>
            <person name="McCann A."/>
            <person name="Guo C."/>
            <person name="Argimon S."/>
            <person name="Zhang W."/>
            <person name="Yang X."/>
            <person name="Jeffery I.B."/>
            <person name="Cooney J.C."/>
            <person name="Kagawa T.F."/>
            <person name="Liu W."/>
            <person name="Song Y."/>
            <person name="Salvetti E."/>
            <person name="Wrobel A."/>
            <person name="Rasinkangas P."/>
            <person name="Parkhill J."/>
            <person name="Rea M.C."/>
            <person name="O'Sullivan O."/>
            <person name="Ritari J."/>
            <person name="Douillard F.P."/>
            <person name="Paul Ross R."/>
            <person name="Yang R."/>
            <person name="Briner A.E."/>
            <person name="Felis G.E."/>
            <person name="de Vos W.M."/>
            <person name="Barrangou R."/>
            <person name="Klaenhammer T.R."/>
            <person name="Caufield P.W."/>
            <person name="Cui Y."/>
            <person name="Zhang H."/>
            <person name="O'Toole P.W."/>
        </authorList>
    </citation>
    <scope>NUCLEOTIDE SEQUENCE [LARGE SCALE GENOMIC DNA]</scope>
    <source>
        <strain evidence="7 8">DSM 20515</strain>
    </source>
</reference>
<evidence type="ECO:0000256" key="3">
    <source>
        <dbReference type="ARBA" id="ARBA00023125"/>
    </source>
</evidence>
<dbReference type="EMBL" id="AYYR01000043">
    <property type="protein sequence ID" value="KRM75814.1"/>
    <property type="molecule type" value="Genomic_DNA"/>
</dbReference>
<sequence>MKIDNTAILQAAINILNTKGLSALSMRALADQLNVKAASLYFHIKNKDELLEQISEGISERVYTHLESMKDPDLRQLMTVFRDELKNIQDSPQIFSNTAPFTPYRTKLIEISLTHITRLGIAPAHATAVGNLVNNYVLSFVADEQYFARVDQSSFEATPFQSPIDMAEPDHSFEFGLDLIFAGIAAKGTAE</sequence>
<dbReference type="Gene3D" id="1.10.357.10">
    <property type="entry name" value="Tetracycline Repressor, domain 2"/>
    <property type="match status" value="1"/>
</dbReference>
<dbReference type="InterPro" id="IPR004111">
    <property type="entry name" value="Repressor_TetR_C"/>
</dbReference>
<dbReference type="InterPro" id="IPR036271">
    <property type="entry name" value="Tet_transcr_reg_TetR-rel_C_sf"/>
</dbReference>
<dbReference type="InterPro" id="IPR009057">
    <property type="entry name" value="Homeodomain-like_sf"/>
</dbReference>
<comment type="caution">
    <text evidence="7">The sequence shown here is derived from an EMBL/GenBank/DDBJ whole genome shotgun (WGS) entry which is preliminary data.</text>
</comment>
<dbReference type="InterPro" id="IPR003012">
    <property type="entry name" value="Tet_transcr_reg_TetR"/>
</dbReference>
<evidence type="ECO:0000259" key="6">
    <source>
        <dbReference type="PROSITE" id="PS50977"/>
    </source>
</evidence>
<dbReference type="AlphaFoldDB" id="A0A0R2BIM5"/>
<dbReference type="PRINTS" id="PR00455">
    <property type="entry name" value="HTHTETR"/>
</dbReference>
<proteinExistence type="predicted"/>
<keyword evidence="1" id="KW-0678">Repressor</keyword>
<dbReference type="SUPFAM" id="SSF48498">
    <property type="entry name" value="Tetracyclin repressor-like, C-terminal domain"/>
    <property type="match status" value="1"/>
</dbReference>
<feature type="DNA-binding region" description="H-T-H motif" evidence="5">
    <location>
        <begin position="25"/>
        <end position="44"/>
    </location>
</feature>
<keyword evidence="2" id="KW-0805">Transcription regulation</keyword>
<evidence type="ECO:0000256" key="5">
    <source>
        <dbReference type="PROSITE-ProRule" id="PRU00335"/>
    </source>
</evidence>
<dbReference type="Pfam" id="PF02909">
    <property type="entry name" value="TetR_C_1"/>
    <property type="match status" value="1"/>
</dbReference>
<dbReference type="GO" id="GO:0046677">
    <property type="term" value="P:response to antibiotic"/>
    <property type="evidence" value="ECO:0007669"/>
    <property type="project" value="InterPro"/>
</dbReference>
<dbReference type="PATRIC" id="fig|1423733.4.peg.2064"/>
<dbReference type="Gene3D" id="1.10.10.60">
    <property type="entry name" value="Homeodomain-like"/>
    <property type="match status" value="1"/>
</dbReference>
<dbReference type="RefSeq" id="WP_056996643.1">
    <property type="nucleotide sequence ID" value="NZ_AYYR01000043.1"/>
</dbReference>
<dbReference type="GO" id="GO:0003677">
    <property type="term" value="F:DNA binding"/>
    <property type="evidence" value="ECO:0007669"/>
    <property type="project" value="UniProtKB-UniRule"/>
</dbReference>
<organism evidence="7 8">
    <name type="scientific">Secundilactobacillus collinoides DSM 20515 = JCM 1123</name>
    <dbReference type="NCBI Taxonomy" id="1423733"/>
    <lineage>
        <taxon>Bacteria</taxon>
        <taxon>Bacillati</taxon>
        <taxon>Bacillota</taxon>
        <taxon>Bacilli</taxon>
        <taxon>Lactobacillales</taxon>
        <taxon>Lactobacillaceae</taxon>
        <taxon>Secundilactobacillus</taxon>
    </lineage>
</organism>
<evidence type="ECO:0000256" key="4">
    <source>
        <dbReference type="ARBA" id="ARBA00023163"/>
    </source>
</evidence>
<gene>
    <name evidence="7" type="ORF">FC82_GL001963</name>
</gene>
<accession>A0A0R2BIM5</accession>
<evidence type="ECO:0000256" key="1">
    <source>
        <dbReference type="ARBA" id="ARBA00022491"/>
    </source>
</evidence>
<dbReference type="PROSITE" id="PS50977">
    <property type="entry name" value="HTH_TETR_2"/>
    <property type="match status" value="1"/>
</dbReference>